<reference evidence="2" key="1">
    <citation type="journal article" date="2019" name="Int. J. Syst. Evol. Microbiol.">
        <title>The Global Catalogue of Microorganisms (GCM) 10K type strain sequencing project: providing services to taxonomists for standard genome sequencing and annotation.</title>
        <authorList>
            <consortium name="The Broad Institute Genomics Platform"/>
            <consortium name="The Broad Institute Genome Sequencing Center for Infectious Disease"/>
            <person name="Wu L."/>
            <person name="Ma J."/>
        </authorList>
    </citation>
    <scope>NUCLEOTIDE SEQUENCE [LARGE SCALE GENOMIC DNA]</scope>
    <source>
        <strain evidence="2">CCUG 59189</strain>
    </source>
</reference>
<evidence type="ECO:0000313" key="2">
    <source>
        <dbReference type="Proteomes" id="UP001597262"/>
    </source>
</evidence>
<dbReference type="PANTHER" id="PTHR33221:SF15">
    <property type="entry name" value="HTH-TYPE TRANSCRIPTIONAL REGULATOR YWGB-RELATED"/>
    <property type="match status" value="1"/>
</dbReference>
<dbReference type="InterPro" id="IPR036390">
    <property type="entry name" value="WH_DNA-bd_sf"/>
</dbReference>
<sequence>MNSEFTVAIHCLLFLSSKEEQIANSEQIACSVSTHAARVRKVLSLLRKHGFVTTKEGVGGGYLLATDIDNISLGDLYRIFARGSLHPGWCSGNEKSSCFISSNIHNVMDKIFSEGEARLEAYFDELHLSDVTKLLQQCDSEIVQKLSEQ</sequence>
<dbReference type="Gene3D" id="1.10.10.10">
    <property type="entry name" value="Winged helix-like DNA-binding domain superfamily/Winged helix DNA-binding domain"/>
    <property type="match status" value="1"/>
</dbReference>
<dbReference type="PROSITE" id="PS51197">
    <property type="entry name" value="HTH_RRF2_2"/>
    <property type="match status" value="1"/>
</dbReference>
<dbReference type="Proteomes" id="UP001597262">
    <property type="component" value="Unassembled WGS sequence"/>
</dbReference>
<dbReference type="RefSeq" id="WP_379317171.1">
    <property type="nucleotide sequence ID" value="NZ_JBHTLM010000002.1"/>
</dbReference>
<keyword evidence="2" id="KW-1185">Reference proteome</keyword>
<proteinExistence type="predicted"/>
<comment type="caution">
    <text evidence="1">The sequence shown here is derived from an EMBL/GenBank/DDBJ whole genome shotgun (WGS) entry which is preliminary data.</text>
</comment>
<organism evidence="1 2">
    <name type="scientific">Paenibacillus puldeungensis</name>
    <dbReference type="NCBI Taxonomy" id="696536"/>
    <lineage>
        <taxon>Bacteria</taxon>
        <taxon>Bacillati</taxon>
        <taxon>Bacillota</taxon>
        <taxon>Bacilli</taxon>
        <taxon>Bacillales</taxon>
        <taxon>Paenibacillaceae</taxon>
        <taxon>Paenibacillus</taxon>
    </lineage>
</organism>
<accession>A0ABW3RVC2</accession>
<dbReference type="InterPro" id="IPR000944">
    <property type="entry name" value="Tscrpt_reg_Rrf2"/>
</dbReference>
<dbReference type="EMBL" id="JBHTLM010000002">
    <property type="protein sequence ID" value="MFD1175640.1"/>
    <property type="molecule type" value="Genomic_DNA"/>
</dbReference>
<dbReference type="SUPFAM" id="SSF46785">
    <property type="entry name" value="Winged helix' DNA-binding domain"/>
    <property type="match status" value="1"/>
</dbReference>
<evidence type="ECO:0000313" key="1">
    <source>
        <dbReference type="EMBL" id="MFD1175640.1"/>
    </source>
</evidence>
<gene>
    <name evidence="1" type="ORF">ACFQ3W_04885</name>
</gene>
<dbReference type="Pfam" id="PF02082">
    <property type="entry name" value="Rrf2"/>
    <property type="match status" value="1"/>
</dbReference>
<protein>
    <submittedName>
        <fullName evidence="1">Rrf2 family transcriptional regulator</fullName>
    </submittedName>
</protein>
<dbReference type="InterPro" id="IPR036388">
    <property type="entry name" value="WH-like_DNA-bd_sf"/>
</dbReference>
<name>A0ABW3RVC2_9BACL</name>
<dbReference type="PANTHER" id="PTHR33221">
    <property type="entry name" value="WINGED HELIX-TURN-HELIX TRANSCRIPTIONAL REGULATOR, RRF2 FAMILY"/>
    <property type="match status" value="1"/>
</dbReference>